<keyword evidence="7" id="KW-0255">Endonuclease</keyword>
<feature type="domain" description="Smr" evidence="9">
    <location>
        <begin position="713"/>
        <end position="788"/>
    </location>
</feature>
<dbReference type="GO" id="GO:0043023">
    <property type="term" value="F:ribosomal large subunit binding"/>
    <property type="evidence" value="ECO:0007669"/>
    <property type="project" value="UniProtKB-UniRule"/>
</dbReference>
<dbReference type="SUPFAM" id="SSF48334">
    <property type="entry name" value="DNA repair protein MutS, domain III"/>
    <property type="match status" value="1"/>
</dbReference>
<dbReference type="InterPro" id="IPR000432">
    <property type="entry name" value="DNA_mismatch_repair_MutS_C"/>
</dbReference>
<gene>
    <name evidence="7" type="primary">mutS2</name>
    <name evidence="7" type="synonym">rqcU</name>
    <name evidence="10" type="ORF">SAMN05660236_5169</name>
</gene>
<dbReference type="InterPro" id="IPR002625">
    <property type="entry name" value="Smr_dom"/>
</dbReference>
<dbReference type="InterPro" id="IPR036063">
    <property type="entry name" value="Smr_dom_sf"/>
</dbReference>
<proteinExistence type="inferred from homology"/>
<dbReference type="SMART" id="SM00533">
    <property type="entry name" value="MUTSd"/>
    <property type="match status" value="1"/>
</dbReference>
<dbReference type="HAMAP" id="MF_00092">
    <property type="entry name" value="MutS2"/>
    <property type="match status" value="1"/>
</dbReference>
<dbReference type="Gene3D" id="3.30.1370.110">
    <property type="match status" value="1"/>
</dbReference>
<keyword evidence="1 7" id="KW-0699">rRNA-binding</keyword>
<dbReference type="AlphaFoldDB" id="A0A1T5ME58"/>
<dbReference type="InterPro" id="IPR045076">
    <property type="entry name" value="MutS"/>
</dbReference>
<dbReference type="GO" id="GO:0072344">
    <property type="term" value="P:rescue of stalled ribosome"/>
    <property type="evidence" value="ECO:0007669"/>
    <property type="project" value="UniProtKB-UniRule"/>
</dbReference>
<comment type="function">
    <text evidence="7">Acts as a ribosome collision sensor, splitting the ribosome into its 2 subunits. Detects stalled/collided 70S ribosomes which it binds and splits by an ATP-hydrolysis driven conformational change. Acts upstream of the ribosome quality control system (RQC), a ribosome-associated complex that mediates the extraction of incompletely synthesized nascent chains from stalled ribosomes and their subsequent degradation. Probably generates substrates for RQC.</text>
</comment>
<dbReference type="SUPFAM" id="SSF160443">
    <property type="entry name" value="SMR domain-like"/>
    <property type="match status" value="1"/>
</dbReference>
<dbReference type="FunFam" id="3.40.50.300:FF:001531">
    <property type="entry name" value="Endonuclease MutS2"/>
    <property type="match status" value="1"/>
</dbReference>
<dbReference type="GO" id="GO:0004519">
    <property type="term" value="F:endonuclease activity"/>
    <property type="evidence" value="ECO:0007669"/>
    <property type="project" value="UniProtKB-UniRule"/>
</dbReference>
<comment type="function">
    <text evidence="7">Endonuclease that is involved in the suppression of homologous recombination and thus may have a key role in the control of bacterial genetic diversity.</text>
</comment>
<dbReference type="SMART" id="SM00534">
    <property type="entry name" value="MUTSac"/>
    <property type="match status" value="1"/>
</dbReference>
<name>A0A1T5ME58_9BACT</name>
<keyword evidence="7" id="KW-0540">Nuclease</keyword>
<comment type="similarity">
    <text evidence="7">Belongs to the DNA mismatch repair MutS family. MutS2 subfamily.</text>
</comment>
<dbReference type="InterPro" id="IPR036187">
    <property type="entry name" value="DNA_mismatch_repair_MutS_sf"/>
</dbReference>
<evidence type="ECO:0000313" key="11">
    <source>
        <dbReference type="Proteomes" id="UP000190961"/>
    </source>
</evidence>
<comment type="subunit">
    <text evidence="7">Homodimer. Binds to stalled ribosomes, contacting rRNA.</text>
</comment>
<organism evidence="10 11">
    <name type="scientific">Ohtaekwangia koreensis</name>
    <dbReference type="NCBI Taxonomy" id="688867"/>
    <lineage>
        <taxon>Bacteria</taxon>
        <taxon>Pseudomonadati</taxon>
        <taxon>Bacteroidota</taxon>
        <taxon>Cytophagia</taxon>
        <taxon>Cytophagales</taxon>
        <taxon>Fulvivirgaceae</taxon>
        <taxon>Ohtaekwangia</taxon>
    </lineage>
</organism>
<feature type="binding site" evidence="7">
    <location>
        <begin position="341"/>
        <end position="348"/>
    </location>
    <ligand>
        <name>ATP</name>
        <dbReference type="ChEBI" id="CHEBI:30616"/>
    </ligand>
</feature>
<evidence type="ECO:0000256" key="4">
    <source>
        <dbReference type="ARBA" id="ARBA00022840"/>
    </source>
</evidence>
<dbReference type="PROSITE" id="PS00486">
    <property type="entry name" value="DNA_MISMATCH_REPAIR_2"/>
    <property type="match status" value="1"/>
</dbReference>
<keyword evidence="11" id="KW-1185">Reference proteome</keyword>
<dbReference type="NCBIfam" id="TIGR01069">
    <property type="entry name" value="mutS2"/>
    <property type="match status" value="1"/>
</dbReference>
<keyword evidence="6 7" id="KW-0238">DNA-binding</keyword>
<dbReference type="InterPro" id="IPR007696">
    <property type="entry name" value="DNA_mismatch_repair_MutS_core"/>
</dbReference>
<dbReference type="RefSeq" id="WP_079689662.1">
    <property type="nucleotide sequence ID" value="NZ_FUZU01000004.1"/>
</dbReference>
<evidence type="ECO:0000256" key="6">
    <source>
        <dbReference type="ARBA" id="ARBA00023125"/>
    </source>
</evidence>
<keyword evidence="2 7" id="KW-0547">Nucleotide-binding</keyword>
<dbReference type="GO" id="GO:0030983">
    <property type="term" value="F:mismatched DNA binding"/>
    <property type="evidence" value="ECO:0007669"/>
    <property type="project" value="InterPro"/>
</dbReference>
<dbReference type="Gene3D" id="3.40.50.300">
    <property type="entry name" value="P-loop containing nucleotide triphosphate hydrolases"/>
    <property type="match status" value="1"/>
</dbReference>
<dbReference type="GO" id="GO:0019843">
    <property type="term" value="F:rRNA binding"/>
    <property type="evidence" value="ECO:0007669"/>
    <property type="project" value="UniProtKB-UniRule"/>
</dbReference>
<evidence type="ECO:0000256" key="5">
    <source>
        <dbReference type="ARBA" id="ARBA00022884"/>
    </source>
</evidence>
<dbReference type="InterPro" id="IPR027417">
    <property type="entry name" value="P-loop_NTPase"/>
</dbReference>
<dbReference type="InterPro" id="IPR005747">
    <property type="entry name" value="MutS2"/>
</dbReference>
<dbReference type="SMART" id="SM00463">
    <property type="entry name" value="SMR"/>
    <property type="match status" value="1"/>
</dbReference>
<evidence type="ECO:0000256" key="2">
    <source>
        <dbReference type="ARBA" id="ARBA00022741"/>
    </source>
</evidence>
<keyword evidence="8" id="KW-0175">Coiled coil</keyword>
<dbReference type="GO" id="GO:0005524">
    <property type="term" value="F:ATP binding"/>
    <property type="evidence" value="ECO:0007669"/>
    <property type="project" value="UniProtKB-UniRule"/>
</dbReference>
<dbReference type="GO" id="GO:0006298">
    <property type="term" value="P:mismatch repair"/>
    <property type="evidence" value="ECO:0007669"/>
    <property type="project" value="InterPro"/>
</dbReference>
<evidence type="ECO:0000259" key="9">
    <source>
        <dbReference type="PROSITE" id="PS50828"/>
    </source>
</evidence>
<dbReference type="SUPFAM" id="SSF52540">
    <property type="entry name" value="P-loop containing nucleoside triphosphate hydrolases"/>
    <property type="match status" value="1"/>
</dbReference>
<dbReference type="PIRSF" id="PIRSF005814">
    <property type="entry name" value="MutS_YshD"/>
    <property type="match status" value="1"/>
</dbReference>
<dbReference type="EMBL" id="FUZU01000004">
    <property type="protein sequence ID" value="SKC86526.1"/>
    <property type="molecule type" value="Genomic_DNA"/>
</dbReference>
<dbReference type="GO" id="GO:0016887">
    <property type="term" value="F:ATP hydrolysis activity"/>
    <property type="evidence" value="ECO:0007669"/>
    <property type="project" value="InterPro"/>
</dbReference>
<dbReference type="EC" id="3.1.-.-" evidence="7"/>
<keyword evidence="3 7" id="KW-0378">Hydrolase</keyword>
<keyword evidence="5 7" id="KW-0694">RNA-binding</keyword>
<dbReference type="Pfam" id="PF01713">
    <property type="entry name" value="Smr"/>
    <property type="match status" value="1"/>
</dbReference>
<dbReference type="EC" id="3.6.4.-" evidence="7"/>
<dbReference type="PANTHER" id="PTHR48466">
    <property type="entry name" value="OS10G0509000 PROTEIN-RELATED"/>
    <property type="match status" value="1"/>
</dbReference>
<feature type="coiled-coil region" evidence="8">
    <location>
        <begin position="522"/>
        <end position="623"/>
    </location>
</feature>
<accession>A0A1T5ME58</accession>
<keyword evidence="4 7" id="KW-0067">ATP-binding</keyword>
<evidence type="ECO:0000313" key="10">
    <source>
        <dbReference type="EMBL" id="SKC86526.1"/>
    </source>
</evidence>
<dbReference type="Proteomes" id="UP000190961">
    <property type="component" value="Unassembled WGS sequence"/>
</dbReference>
<dbReference type="PROSITE" id="PS50828">
    <property type="entry name" value="SMR"/>
    <property type="match status" value="1"/>
</dbReference>
<evidence type="ECO:0000256" key="3">
    <source>
        <dbReference type="ARBA" id="ARBA00022801"/>
    </source>
</evidence>
<evidence type="ECO:0000256" key="1">
    <source>
        <dbReference type="ARBA" id="ARBA00022730"/>
    </source>
</evidence>
<dbReference type="Pfam" id="PF20297">
    <property type="entry name" value="MSSS"/>
    <property type="match status" value="1"/>
</dbReference>
<protein>
    <recommendedName>
        <fullName evidence="7">Endonuclease MutS2</fullName>
        <ecNumber evidence="7">3.1.-.-</ecNumber>
    </recommendedName>
    <alternativeName>
        <fullName evidence="7">Ribosome-associated protein quality control-upstream factor</fullName>
        <shortName evidence="7">RQC-upstream factor</shortName>
        <shortName evidence="7">RqcU</shortName>
        <ecNumber evidence="7">3.6.4.-</ecNumber>
    </alternativeName>
</protein>
<dbReference type="OrthoDB" id="9808166at2"/>
<sequence length="788" mass="89929">MIYPNEFEDKLGFVQIRQKLKAYCLSDSGATWVDRMRFSTEVDFIRILLKQNLEFLQILEKGEPFPSRYFFDPTEWIQKITLEGNWLEADEFLNLAYSLETIIACKAFLNKSKEIYPELYKLVEPVAVTASLAQSVFIKIDDKAQVRDSASPDLGRLRKKLRDEQARLRKLADQIFRTAVEEKWVPEGALPTIREGRVVIPLQAEHKRKLKGFILDESATGQTVFMEPTEMLDANNEIRDLEHAEKREVIRILKELTDEFRLQLPVLKTAFQFLAQIDFIRAKAKFSQEIHAEHPIIEKQPELVWYTAKHPLLYLSLKGKREIVPLNIELDQQDRLLLVSGPNAGGKSVCLKTVGLLQYMVQCGLLIPVSERSRVGIFQDILLDIGDQQSIENDLSTYSSHLRNMKTFIQSANSKSLVLMDELGSGTDPNFGGAIAQAILEELLRKRVWGVATTHYYNLKLFAGQRQGIRNAAMRFDDMNLEPLYVLDIGKPGSSFALEIARKIGLPQNTLQEAEKLVGKDLAGFEKLVRSLEKEKQLLTEKTKKLERHESELKQSLTKYQTLSTELETRKKEIINKAKEEASNLLKDTNREIEKTIRHIRANQAHKQETQKVRRNLQSLTQRVEPLPVKVEKRTEGDLKDGDRVRIIGQDSSGVILSIQGKNATVQFGELKSVAKLDKLEKITGTVEREIATKLRTSGINVHEKRTNFSDTLDVRGKRVDELFSLLDQFMDTAILLGQGELKVLHGKGEGVLRKVVRDHLKRYKEVASMKDEHIERGGDGITVIVLK</sequence>
<evidence type="ECO:0000256" key="8">
    <source>
        <dbReference type="SAM" id="Coils"/>
    </source>
</evidence>
<dbReference type="STRING" id="688867.SAMN05660236_5169"/>
<dbReference type="GO" id="GO:0140664">
    <property type="term" value="F:ATP-dependent DNA damage sensor activity"/>
    <property type="evidence" value="ECO:0007669"/>
    <property type="project" value="InterPro"/>
</dbReference>
<dbReference type="InterPro" id="IPR046893">
    <property type="entry name" value="MSSS"/>
</dbReference>
<evidence type="ECO:0000256" key="7">
    <source>
        <dbReference type="HAMAP-Rule" id="MF_00092"/>
    </source>
</evidence>
<dbReference type="PANTHER" id="PTHR48466:SF2">
    <property type="entry name" value="OS10G0509000 PROTEIN"/>
    <property type="match status" value="1"/>
</dbReference>
<dbReference type="GO" id="GO:0045910">
    <property type="term" value="P:negative regulation of DNA recombination"/>
    <property type="evidence" value="ECO:0007669"/>
    <property type="project" value="InterPro"/>
</dbReference>
<reference evidence="10 11" key="1">
    <citation type="submission" date="2017-02" db="EMBL/GenBank/DDBJ databases">
        <authorList>
            <person name="Peterson S.W."/>
        </authorList>
    </citation>
    <scope>NUCLEOTIDE SEQUENCE [LARGE SCALE GENOMIC DNA]</scope>
    <source>
        <strain evidence="10 11">DSM 25262</strain>
    </source>
</reference>
<dbReference type="Pfam" id="PF00488">
    <property type="entry name" value="MutS_V"/>
    <property type="match status" value="1"/>
</dbReference>